<feature type="compositionally biased region" description="Low complexity" evidence="1">
    <location>
        <begin position="50"/>
        <end position="63"/>
    </location>
</feature>
<organism evidence="2 3">
    <name type="scientific">Arthrobacter glacialis</name>
    <dbReference type="NCBI Taxonomy" id="1664"/>
    <lineage>
        <taxon>Bacteria</taxon>
        <taxon>Bacillati</taxon>
        <taxon>Actinomycetota</taxon>
        <taxon>Actinomycetes</taxon>
        <taxon>Micrococcales</taxon>
        <taxon>Micrococcaceae</taxon>
        <taxon>Arthrobacter</taxon>
    </lineage>
</organism>
<dbReference type="Proteomes" id="UP000237061">
    <property type="component" value="Unassembled WGS sequence"/>
</dbReference>
<reference evidence="2 3" key="1">
    <citation type="submission" date="2018-01" db="EMBL/GenBank/DDBJ databases">
        <title>Arthrobacter sp. nov., from glaciers in China.</title>
        <authorList>
            <person name="Liu Q."/>
            <person name="Xin Y.-H."/>
        </authorList>
    </citation>
    <scope>NUCLEOTIDE SEQUENCE [LARGE SCALE GENOMIC DNA]</scope>
    <source>
        <strain evidence="2 3">HLT2-12-2</strain>
    </source>
</reference>
<name>A0A2S3ZWD4_ARTGL</name>
<accession>A0A2S3ZWD4</accession>
<gene>
    <name evidence="2" type="ORF">CVS27_10835</name>
</gene>
<keyword evidence="3" id="KW-1185">Reference proteome</keyword>
<feature type="region of interest" description="Disordered" evidence="1">
    <location>
        <begin position="43"/>
        <end position="63"/>
    </location>
</feature>
<feature type="compositionally biased region" description="Polar residues" evidence="1">
    <location>
        <begin position="13"/>
        <end position="24"/>
    </location>
</feature>
<comment type="caution">
    <text evidence="2">The sequence shown here is derived from an EMBL/GenBank/DDBJ whole genome shotgun (WGS) entry which is preliminary data.</text>
</comment>
<feature type="region of interest" description="Disordered" evidence="1">
    <location>
        <begin position="1"/>
        <end position="31"/>
    </location>
</feature>
<evidence type="ECO:0000313" key="3">
    <source>
        <dbReference type="Proteomes" id="UP000237061"/>
    </source>
</evidence>
<dbReference type="EMBL" id="PPXC01000007">
    <property type="protein sequence ID" value="POH73399.1"/>
    <property type="molecule type" value="Genomic_DNA"/>
</dbReference>
<sequence>MSLMTPASKKEQGFQQVSDPNTAPRSLGEQRAQIAAARLQVTLDRRLGRKSSSADKALAKKPL</sequence>
<dbReference type="RefSeq" id="WP_103465748.1">
    <property type="nucleotide sequence ID" value="NZ_PPXB01000007.1"/>
</dbReference>
<evidence type="ECO:0000313" key="2">
    <source>
        <dbReference type="EMBL" id="POH73399.1"/>
    </source>
</evidence>
<protein>
    <submittedName>
        <fullName evidence="2">Uncharacterized protein</fullName>
    </submittedName>
</protein>
<evidence type="ECO:0000256" key="1">
    <source>
        <dbReference type="SAM" id="MobiDB-lite"/>
    </source>
</evidence>
<proteinExistence type="predicted"/>
<dbReference type="AlphaFoldDB" id="A0A2S3ZWD4"/>